<dbReference type="Proteomes" id="UP000031135">
    <property type="component" value="Chromosome"/>
</dbReference>
<name>A0A0A8HD20_9BACT</name>
<organism evidence="1 2">
    <name type="scientific">Campylobacter subantarcticus LMG 24374</name>
    <dbReference type="NCBI Taxonomy" id="1388751"/>
    <lineage>
        <taxon>Bacteria</taxon>
        <taxon>Pseudomonadati</taxon>
        <taxon>Campylobacterota</taxon>
        <taxon>Epsilonproteobacteria</taxon>
        <taxon>Campylobacterales</taxon>
        <taxon>Campylobacteraceae</taxon>
        <taxon>Campylobacter</taxon>
    </lineage>
</organism>
<evidence type="ECO:0000313" key="2">
    <source>
        <dbReference type="Proteomes" id="UP000031135"/>
    </source>
</evidence>
<accession>A0A0A8HD20</accession>
<dbReference type="OrthoDB" id="5357765at2"/>
<dbReference type="HOGENOM" id="CLU_2822975_0_0_7"/>
<protein>
    <submittedName>
        <fullName evidence="1">Mu phage-associated protein</fullName>
    </submittedName>
</protein>
<proteinExistence type="predicted"/>
<dbReference type="EMBL" id="CP007772">
    <property type="protein sequence ID" value="AJC90829.1"/>
    <property type="molecule type" value="Genomic_DNA"/>
</dbReference>
<gene>
    <name evidence="1" type="ORF">CSUB8521_0992</name>
</gene>
<dbReference type="RefSeq" id="WP_039663976.1">
    <property type="nucleotide sequence ID" value="NZ_CP007772.1"/>
</dbReference>
<sequence>MIKAYFENNAINVKAFARTHNISYDILHRVIKGEITGQRNTKGSTKVVFEKLLELGIINELPQGLK</sequence>
<dbReference type="KEGG" id="csm:CSUB8521_0992"/>
<evidence type="ECO:0000313" key="1">
    <source>
        <dbReference type="EMBL" id="AJC90829.1"/>
    </source>
</evidence>
<reference evidence="1 2" key="1">
    <citation type="journal article" date="2014" name="Genome Biol. Evol.">
        <title>Comparative Genomics of the Campylobacter lari Group.</title>
        <authorList>
            <person name="Miller W.G."/>
            <person name="Yee E."/>
            <person name="Chapman M.H."/>
            <person name="Smith T.P."/>
            <person name="Bono J.L."/>
            <person name="Huynh S."/>
            <person name="Parker C.T."/>
            <person name="Vandamme P."/>
            <person name="Luong K."/>
            <person name="Korlach J."/>
        </authorList>
    </citation>
    <scope>NUCLEOTIDE SEQUENCE [LARGE SCALE GENOMIC DNA]</scope>
    <source>
        <strain evidence="1 2">LMG 24374</strain>
    </source>
</reference>
<dbReference type="AlphaFoldDB" id="A0A0A8HD20"/>